<keyword evidence="3" id="KW-0863">Zinc-finger</keyword>
<evidence type="ECO:0000313" key="6">
    <source>
        <dbReference type="EMBL" id="KZV25457.1"/>
    </source>
</evidence>
<dbReference type="PANTHER" id="PTHR46057">
    <property type="entry name" value="FCS-LIKE ZINC FINGER 1-RELATED"/>
    <property type="match status" value="1"/>
</dbReference>
<dbReference type="InterPro" id="IPR044533">
    <property type="entry name" value="FLZ1/2/3"/>
</dbReference>
<evidence type="ECO:0000256" key="2">
    <source>
        <dbReference type="ARBA" id="ARBA00022723"/>
    </source>
</evidence>
<comment type="similarity">
    <text evidence="1">Belongs to the FLZ family.</text>
</comment>
<dbReference type="EMBL" id="KV011876">
    <property type="protein sequence ID" value="KZV25457.1"/>
    <property type="molecule type" value="Genomic_DNA"/>
</dbReference>
<dbReference type="Proteomes" id="UP000250235">
    <property type="component" value="Unassembled WGS sequence"/>
</dbReference>
<keyword evidence="3" id="KW-0862">Zinc</keyword>
<evidence type="ECO:0000256" key="1">
    <source>
        <dbReference type="ARBA" id="ARBA00009374"/>
    </source>
</evidence>
<evidence type="ECO:0000256" key="3">
    <source>
        <dbReference type="ARBA" id="ARBA00022771"/>
    </source>
</evidence>
<protein>
    <recommendedName>
        <fullName evidence="5">FLZ-type domain-containing protein</fullName>
    </recommendedName>
</protein>
<proteinExistence type="inferred from homology"/>
<feature type="domain" description="FLZ-type" evidence="5">
    <location>
        <begin position="58"/>
        <end position="102"/>
    </location>
</feature>
<feature type="zinc finger region" description="FLZ-type" evidence="4">
    <location>
        <begin position="58"/>
        <end position="102"/>
    </location>
</feature>
<dbReference type="EMBL" id="KQ998258">
    <property type="protein sequence ID" value="KZV43011.1"/>
    <property type="molecule type" value="Genomic_DNA"/>
</dbReference>
<dbReference type="PANTHER" id="PTHR46057:SF54">
    <property type="entry name" value="FCS-LIKE ZINC FINGER 16"/>
    <property type="match status" value="1"/>
</dbReference>
<name>A0A2Z7CAI2_9LAMI</name>
<evidence type="ECO:0000256" key="4">
    <source>
        <dbReference type="PROSITE-ProRule" id="PRU01131"/>
    </source>
</evidence>
<dbReference type="InterPro" id="IPR007650">
    <property type="entry name" value="Zf-FLZ_dom"/>
</dbReference>
<evidence type="ECO:0000313" key="8">
    <source>
        <dbReference type="Proteomes" id="UP000250235"/>
    </source>
</evidence>
<keyword evidence="2" id="KW-0479">Metal-binding</keyword>
<reference evidence="7" key="2">
    <citation type="submission" date="2016-02" db="EMBL/GenBank/DDBJ databases">
        <authorList>
            <person name="Alioto T."/>
            <person name="Alioto T."/>
        </authorList>
    </citation>
    <scope>NUCLEOTIDE SEQUENCE</scope>
</reference>
<dbReference type="GO" id="GO:0008270">
    <property type="term" value="F:zinc ion binding"/>
    <property type="evidence" value="ECO:0007669"/>
    <property type="project" value="UniProtKB-KW"/>
</dbReference>
<sequence>MSVKRSRIGSFSGQISAPYDGKATENKAAEAEEASCRNIWAVPSPASVSEPDPITVGGFLERCHYCKKRMTQSSEVFMYGDLCGFCSAECREFQIGHDRLAEKQAASMKQKAVQGPKIHNFKGWLGS</sequence>
<evidence type="ECO:0000313" key="7">
    <source>
        <dbReference type="EMBL" id="KZV43011.1"/>
    </source>
</evidence>
<evidence type="ECO:0000259" key="5">
    <source>
        <dbReference type="PROSITE" id="PS51795"/>
    </source>
</evidence>
<dbReference type="OrthoDB" id="1864056at2759"/>
<dbReference type="AlphaFoldDB" id="A0A2Z7CAI2"/>
<reference evidence="7 8" key="1">
    <citation type="journal article" date="2015" name="Proc. Natl. Acad. Sci. U.S.A.">
        <title>The resurrection genome of Boea hygrometrica: A blueprint for survival of dehydration.</title>
        <authorList>
            <person name="Xiao L."/>
            <person name="Yang G."/>
            <person name="Zhang L."/>
            <person name="Yang X."/>
            <person name="Zhao S."/>
            <person name="Ji Z."/>
            <person name="Zhou Q."/>
            <person name="Hu M."/>
            <person name="Wang Y."/>
            <person name="Chen M."/>
            <person name="Xu Y."/>
            <person name="Jin H."/>
            <person name="Xiao X."/>
            <person name="Hu G."/>
            <person name="Bao F."/>
            <person name="Hu Y."/>
            <person name="Wan P."/>
            <person name="Li L."/>
            <person name="Deng X."/>
            <person name="Kuang T."/>
            <person name="Xiang C."/>
            <person name="Zhu J.K."/>
            <person name="Oliver M.J."/>
            <person name="He Y."/>
        </authorList>
    </citation>
    <scope>NUCLEOTIDE SEQUENCE [LARGE SCALE GENOMIC DNA]</scope>
    <source>
        <strain evidence="8">cv. XS01</strain>
    </source>
</reference>
<accession>A0A2Z7CAI2</accession>
<keyword evidence="8" id="KW-1185">Reference proteome</keyword>
<dbReference type="Pfam" id="PF04570">
    <property type="entry name" value="zf-FLZ"/>
    <property type="match status" value="1"/>
</dbReference>
<organism evidence="7 8">
    <name type="scientific">Dorcoceras hygrometricum</name>
    <dbReference type="NCBI Taxonomy" id="472368"/>
    <lineage>
        <taxon>Eukaryota</taxon>
        <taxon>Viridiplantae</taxon>
        <taxon>Streptophyta</taxon>
        <taxon>Embryophyta</taxon>
        <taxon>Tracheophyta</taxon>
        <taxon>Spermatophyta</taxon>
        <taxon>Magnoliopsida</taxon>
        <taxon>eudicotyledons</taxon>
        <taxon>Gunneridae</taxon>
        <taxon>Pentapetalae</taxon>
        <taxon>asterids</taxon>
        <taxon>lamiids</taxon>
        <taxon>Lamiales</taxon>
        <taxon>Gesneriaceae</taxon>
        <taxon>Didymocarpoideae</taxon>
        <taxon>Trichosporeae</taxon>
        <taxon>Loxocarpinae</taxon>
        <taxon>Dorcoceras</taxon>
    </lineage>
</organism>
<gene>
    <name evidence="6" type="ORF">F511_17235</name>
    <name evidence="7" type="ORF">F511_41927</name>
</gene>
<dbReference type="PROSITE" id="PS51795">
    <property type="entry name" value="ZF_FLZ"/>
    <property type="match status" value="1"/>
</dbReference>